<evidence type="ECO:0000313" key="15">
    <source>
        <dbReference type="Proteomes" id="UP000679126"/>
    </source>
</evidence>
<dbReference type="InterPro" id="IPR000531">
    <property type="entry name" value="Beta-barrel_TonB"/>
</dbReference>
<evidence type="ECO:0000256" key="9">
    <source>
        <dbReference type="ARBA" id="ARBA00023237"/>
    </source>
</evidence>
<dbReference type="InterPro" id="IPR012910">
    <property type="entry name" value="Plug_dom"/>
</dbReference>
<keyword evidence="2 10" id="KW-0813">Transport</keyword>
<dbReference type="NCBIfam" id="TIGR04057">
    <property type="entry name" value="SusC_RagA_signa"/>
    <property type="match status" value="1"/>
</dbReference>
<keyword evidence="7 10" id="KW-0472">Membrane</keyword>
<keyword evidence="8 14" id="KW-0675">Receptor</keyword>
<dbReference type="PANTHER" id="PTHR30069:SF29">
    <property type="entry name" value="HEMOGLOBIN AND HEMOGLOBIN-HAPTOGLOBIN-BINDING PROTEIN 1-RELATED"/>
    <property type="match status" value="1"/>
</dbReference>
<dbReference type="SUPFAM" id="SSF49464">
    <property type="entry name" value="Carboxypeptidase regulatory domain-like"/>
    <property type="match status" value="1"/>
</dbReference>
<evidence type="ECO:0000256" key="4">
    <source>
        <dbReference type="ARBA" id="ARBA00022692"/>
    </source>
</evidence>
<gene>
    <name evidence="14" type="ORF">J7I43_22450</name>
</gene>
<dbReference type="InterPro" id="IPR037066">
    <property type="entry name" value="Plug_dom_sf"/>
</dbReference>
<evidence type="ECO:0000259" key="12">
    <source>
        <dbReference type="Pfam" id="PF00593"/>
    </source>
</evidence>
<evidence type="ECO:0000256" key="6">
    <source>
        <dbReference type="ARBA" id="ARBA00023077"/>
    </source>
</evidence>
<dbReference type="EMBL" id="JAGHKP010000004">
    <property type="protein sequence ID" value="MBO9155006.1"/>
    <property type="molecule type" value="Genomic_DNA"/>
</dbReference>
<evidence type="ECO:0000313" key="14">
    <source>
        <dbReference type="EMBL" id="MBO9155006.1"/>
    </source>
</evidence>
<evidence type="ECO:0000256" key="1">
    <source>
        <dbReference type="ARBA" id="ARBA00004571"/>
    </source>
</evidence>
<keyword evidence="4 10" id="KW-0812">Transmembrane</keyword>
<dbReference type="InterPro" id="IPR023997">
    <property type="entry name" value="TonB-dep_OMP_SusC/RagA_CS"/>
</dbReference>
<dbReference type="RefSeq" id="WP_209148115.1">
    <property type="nucleotide sequence ID" value="NZ_JAGHKP010000004.1"/>
</dbReference>
<comment type="caution">
    <text evidence="14">The sequence shown here is derived from an EMBL/GenBank/DDBJ whole genome shotgun (WGS) entry which is preliminary data.</text>
</comment>
<dbReference type="InterPro" id="IPR036942">
    <property type="entry name" value="Beta-barrel_TonB_sf"/>
</dbReference>
<dbReference type="Pfam" id="PF00593">
    <property type="entry name" value="TonB_dep_Rec_b-barrel"/>
    <property type="match status" value="1"/>
</dbReference>
<evidence type="ECO:0000256" key="10">
    <source>
        <dbReference type="PROSITE-ProRule" id="PRU01360"/>
    </source>
</evidence>
<keyword evidence="9 10" id="KW-0998">Cell outer membrane</keyword>
<dbReference type="Gene3D" id="2.60.40.1120">
    <property type="entry name" value="Carboxypeptidase-like, regulatory domain"/>
    <property type="match status" value="1"/>
</dbReference>
<keyword evidence="3 10" id="KW-1134">Transmembrane beta strand</keyword>
<organism evidence="14 15">
    <name type="scientific">Chitinophaga chungangae</name>
    <dbReference type="NCBI Taxonomy" id="2821488"/>
    <lineage>
        <taxon>Bacteria</taxon>
        <taxon>Pseudomonadati</taxon>
        <taxon>Bacteroidota</taxon>
        <taxon>Chitinophagia</taxon>
        <taxon>Chitinophagales</taxon>
        <taxon>Chitinophagaceae</taxon>
        <taxon>Chitinophaga</taxon>
    </lineage>
</organism>
<evidence type="ECO:0000256" key="3">
    <source>
        <dbReference type="ARBA" id="ARBA00022452"/>
    </source>
</evidence>
<dbReference type="Pfam" id="PF07715">
    <property type="entry name" value="Plug"/>
    <property type="match status" value="1"/>
</dbReference>
<protein>
    <submittedName>
        <fullName evidence="14">TonB-dependent receptor</fullName>
    </submittedName>
</protein>
<dbReference type="PROSITE" id="PS52016">
    <property type="entry name" value="TONB_DEPENDENT_REC_3"/>
    <property type="match status" value="1"/>
</dbReference>
<dbReference type="NCBIfam" id="TIGR04056">
    <property type="entry name" value="OMP_RagA_SusC"/>
    <property type="match status" value="1"/>
</dbReference>
<comment type="subcellular location">
    <subcellularLocation>
        <location evidence="1 10">Cell outer membrane</location>
        <topology evidence="1 10">Multi-pass membrane protein</topology>
    </subcellularLocation>
</comment>
<keyword evidence="6 11" id="KW-0798">TonB box</keyword>
<dbReference type="PANTHER" id="PTHR30069">
    <property type="entry name" value="TONB-DEPENDENT OUTER MEMBRANE RECEPTOR"/>
    <property type="match status" value="1"/>
</dbReference>
<feature type="domain" description="TonB-dependent receptor-like beta-barrel" evidence="12">
    <location>
        <begin position="455"/>
        <end position="979"/>
    </location>
</feature>
<evidence type="ECO:0000256" key="11">
    <source>
        <dbReference type="RuleBase" id="RU003357"/>
    </source>
</evidence>
<evidence type="ECO:0000256" key="5">
    <source>
        <dbReference type="ARBA" id="ARBA00022729"/>
    </source>
</evidence>
<dbReference type="InterPro" id="IPR039426">
    <property type="entry name" value="TonB-dep_rcpt-like"/>
</dbReference>
<dbReference type="InterPro" id="IPR023996">
    <property type="entry name" value="TonB-dep_OMP_SusC/RagA"/>
</dbReference>
<evidence type="ECO:0000256" key="8">
    <source>
        <dbReference type="ARBA" id="ARBA00023170"/>
    </source>
</evidence>
<dbReference type="InterPro" id="IPR008969">
    <property type="entry name" value="CarboxyPept-like_regulatory"/>
</dbReference>
<sequence>MKKIRQSGGQKILSPMLMLFILLFAGGFQPLMAQQASVSGKVTTTAGEALPGATVRLKGTNTGAAADADGRYKISVSEASAVLVFTFSGYATQEVQVAGRSVVDIIMQESQTGLNEVVVVGYGTQKKVNLTGALSVLDMKTKENTPITNASQALHGVSGLWVNQAGSRPGADNATIRIRGVGTTNNANPLVLVNGIEYDFNEINPNDIESITVLKDASAAIYGSRAANGVVLVTTKTGKEGKTKVTYNFSYGIQSPTMMPDVVWDPIEYMQLKNQALRNEGKTVVDYTDQQIQQYKDGMANNPYAYPNIDWFDLVMDKGKLMQHHVQVSGGNEKVLYSLALGYMDQNGILINNDQAQRYSIDLNLSAKVTDRLRVGGNIIGNYRKSVEPADGTASYFGSLMRVLPIFTPYVEDGRYGNVVFRTPGRNAIENPMKLVKEGYRKPEAQRLFAKVFADYQLPFNIKYNVNLGVDKLDNYDRRFNNRVNTYEPLTLTAMTYGQTVAYNNSASNRNLSFFQTLSWDKTIAGKHNFSVMGGTSYNSFDVSNFSASIENVAGNSLSAINAGSLNPAVTGAITTDRLASYFGRANYSFNEKYLLEAVFRYDGSSRFARGNRWGFFPGISAGWRIDQENFFNMKNIDLLKLRASYGKLGNQAVPLYSYQNVVELGGDYSFVNTIQPGAAVESYNDPTIHWETTATYNLGLDVSAFNGKLTAEADVFKRRTSDILRQVNISAQVGNLNGPQRNIGVVDNTGFELNLGHRNRISDFTYELLGSVSYVKNEVVDLNGETVISGRRILKEGYPIDAYYVLQADGIYQSQDEIDKSATVSSAVKPGYLKYKNMNGDDVINGDDRIVTGSSIPKWTYSFGINLGYKRFSLNTYFQGVQGLTIYPTANLAYPVNNGAGLTKEWATDSWKPGNRGARLPILTTPQGASENYQNSTFWFRSGNYLRVQNVQLNYSVPESVLSKANISKLTLFANLQNFFTFSEYKDSDPERNITLDTLYDYPLLKTISFGLNVIF</sequence>
<evidence type="ECO:0000256" key="2">
    <source>
        <dbReference type="ARBA" id="ARBA00022448"/>
    </source>
</evidence>
<dbReference type="Gene3D" id="2.40.170.20">
    <property type="entry name" value="TonB-dependent receptor, beta-barrel domain"/>
    <property type="match status" value="1"/>
</dbReference>
<keyword evidence="15" id="KW-1185">Reference proteome</keyword>
<dbReference type="SUPFAM" id="SSF56935">
    <property type="entry name" value="Porins"/>
    <property type="match status" value="1"/>
</dbReference>
<keyword evidence="5" id="KW-0732">Signal</keyword>
<comment type="similarity">
    <text evidence="10 11">Belongs to the TonB-dependent receptor family.</text>
</comment>
<feature type="domain" description="TonB-dependent receptor plug" evidence="13">
    <location>
        <begin position="127"/>
        <end position="230"/>
    </location>
</feature>
<accession>A0ABS3YK18</accession>
<dbReference type="Proteomes" id="UP000679126">
    <property type="component" value="Unassembled WGS sequence"/>
</dbReference>
<dbReference type="Pfam" id="PF13715">
    <property type="entry name" value="CarbopepD_reg_2"/>
    <property type="match status" value="1"/>
</dbReference>
<dbReference type="Gene3D" id="2.170.130.10">
    <property type="entry name" value="TonB-dependent receptor, plug domain"/>
    <property type="match status" value="1"/>
</dbReference>
<evidence type="ECO:0000256" key="7">
    <source>
        <dbReference type="ARBA" id="ARBA00023136"/>
    </source>
</evidence>
<reference evidence="15" key="1">
    <citation type="submission" date="2021-03" db="EMBL/GenBank/DDBJ databases">
        <title>Assistant Professor.</title>
        <authorList>
            <person name="Huq M.A."/>
        </authorList>
    </citation>
    <scope>NUCLEOTIDE SEQUENCE [LARGE SCALE GENOMIC DNA]</scope>
    <source>
        <strain evidence="15">MAH-28</strain>
    </source>
</reference>
<name>A0ABS3YK18_9BACT</name>
<proteinExistence type="inferred from homology"/>
<evidence type="ECO:0000259" key="13">
    <source>
        <dbReference type="Pfam" id="PF07715"/>
    </source>
</evidence>